<sequence length="381" mass="43873">MAAGNFGSFSLMEPLSTKKSRRDRNMKESSRVSYMTEVMEPQIWKSFPEDLFEHVLARLPIATIIRFRVVCQQWNNLITSQGFSQHSCVQVSQAIPWFYITFEDNYRVMYDPFEERWYYDPNIFGIPILPVSSAGGLVCFFDFYYRDLYVCNSLTQCFKKLPAGSIKRWGRLGMTVNGIEGFKVLRLDDYVREYEIYDSVTKNWGHLAKVPECIKRPGYISFNPVSIDDTLYFMQTRPTGIVSCNTSTGVWTQHLIQAPLYSSNLELAESGGQIMLVGLLTENNVTCVCIWKVQKVTFLLKEVDRRQFSEFRGKSVSLACLGNKGLLLCYLTSNNMYYMVTYNVATRKWVKVCLPHGREPHAENRVLMHGTAFQPCLTAMP</sequence>
<dbReference type="Pfam" id="PF00646">
    <property type="entry name" value="F-box"/>
    <property type="match status" value="1"/>
</dbReference>
<feature type="domain" description="F-box" evidence="3">
    <location>
        <begin position="41"/>
        <end position="86"/>
    </location>
</feature>
<dbReference type="FunFam" id="1.20.1280.50:FF:000008">
    <property type="entry name" value="F-box only protein 6"/>
    <property type="match status" value="1"/>
</dbReference>
<dbReference type="Gene3D" id="1.20.1280.50">
    <property type="match status" value="1"/>
</dbReference>
<dbReference type="InterPro" id="IPR050796">
    <property type="entry name" value="SCF_F-box_component"/>
</dbReference>
<dbReference type="CDD" id="cd22157">
    <property type="entry name" value="F-box_AtFBW1-like"/>
    <property type="match status" value="1"/>
</dbReference>
<dbReference type="InterPro" id="IPR001810">
    <property type="entry name" value="F-box_dom"/>
</dbReference>
<dbReference type="STRING" id="57577.A0A2K3MWB8"/>
<dbReference type="EMBL" id="ASHM01013139">
    <property type="protein sequence ID" value="PNX95108.1"/>
    <property type="molecule type" value="Genomic_DNA"/>
</dbReference>
<proteinExistence type="predicted"/>
<gene>
    <name evidence="4" type="ORF">L195_g018291</name>
</gene>
<dbReference type="AlphaFoldDB" id="A0A2K3MWB8"/>
<dbReference type="OrthoDB" id="6482909at2759"/>
<dbReference type="PROSITE" id="PS50181">
    <property type="entry name" value="FBOX"/>
    <property type="match status" value="1"/>
</dbReference>
<dbReference type="SMART" id="SM00256">
    <property type="entry name" value="FBOX"/>
    <property type="match status" value="1"/>
</dbReference>
<dbReference type="PANTHER" id="PTHR31672:SF12">
    <property type="entry name" value="F-BOX DOMAIN-CONTAINING PROTEIN"/>
    <property type="match status" value="1"/>
</dbReference>
<evidence type="ECO:0000313" key="5">
    <source>
        <dbReference type="Proteomes" id="UP000236291"/>
    </source>
</evidence>
<evidence type="ECO:0000256" key="1">
    <source>
        <dbReference type="ARBA" id="ARBA00022441"/>
    </source>
</evidence>
<keyword evidence="2" id="KW-0677">Repeat</keyword>
<comment type="caution">
    <text evidence="4">The sequence shown here is derived from an EMBL/GenBank/DDBJ whole genome shotgun (WGS) entry which is preliminary data.</text>
</comment>
<dbReference type="SUPFAM" id="SSF81383">
    <property type="entry name" value="F-box domain"/>
    <property type="match status" value="1"/>
</dbReference>
<dbReference type="Gramene" id="Tp57577_TGAC_v2_mRNA35738">
    <property type="protein sequence ID" value="Tp57577_TGAC_v2_mRNA35738"/>
    <property type="gene ID" value="Tp57577_TGAC_v2_gene34562"/>
</dbReference>
<dbReference type="PANTHER" id="PTHR31672">
    <property type="entry name" value="BNACNNG10540D PROTEIN"/>
    <property type="match status" value="1"/>
</dbReference>
<evidence type="ECO:0000313" key="4">
    <source>
        <dbReference type="EMBL" id="PNX95108.1"/>
    </source>
</evidence>
<dbReference type="SUPFAM" id="SSF50965">
    <property type="entry name" value="Galactose oxidase, central domain"/>
    <property type="match status" value="1"/>
</dbReference>
<reference evidence="4 5" key="1">
    <citation type="journal article" date="2014" name="Am. J. Bot.">
        <title>Genome assembly and annotation for red clover (Trifolium pratense; Fabaceae).</title>
        <authorList>
            <person name="Istvanek J."/>
            <person name="Jaros M."/>
            <person name="Krenek A."/>
            <person name="Repkova J."/>
        </authorList>
    </citation>
    <scope>NUCLEOTIDE SEQUENCE [LARGE SCALE GENOMIC DNA]</scope>
    <source>
        <strain evidence="5">cv. Tatra</strain>
        <tissue evidence="4">Young leaves</tissue>
    </source>
</reference>
<dbReference type="Proteomes" id="UP000236291">
    <property type="component" value="Unassembled WGS sequence"/>
</dbReference>
<dbReference type="InterPro" id="IPR011043">
    <property type="entry name" value="Gal_Oxase/kelch_b-propeller"/>
</dbReference>
<keyword evidence="1" id="KW-0880">Kelch repeat</keyword>
<evidence type="ECO:0000259" key="3">
    <source>
        <dbReference type="PROSITE" id="PS50181"/>
    </source>
</evidence>
<dbReference type="InterPro" id="IPR036047">
    <property type="entry name" value="F-box-like_dom_sf"/>
</dbReference>
<reference evidence="4 5" key="2">
    <citation type="journal article" date="2017" name="Front. Plant Sci.">
        <title>Gene Classification and Mining of Molecular Markers Useful in Red Clover (Trifolium pratense) Breeding.</title>
        <authorList>
            <person name="Istvanek J."/>
            <person name="Dluhosova J."/>
            <person name="Dluhos P."/>
            <person name="Patkova L."/>
            <person name="Nedelnik J."/>
            <person name="Repkova J."/>
        </authorList>
    </citation>
    <scope>NUCLEOTIDE SEQUENCE [LARGE SCALE GENOMIC DNA]</scope>
    <source>
        <strain evidence="5">cv. Tatra</strain>
        <tissue evidence="4">Young leaves</tissue>
    </source>
</reference>
<name>A0A2K3MWB8_TRIPR</name>
<accession>A0A2K3MWB8</accession>
<organism evidence="4 5">
    <name type="scientific">Trifolium pratense</name>
    <name type="common">Red clover</name>
    <dbReference type="NCBI Taxonomy" id="57577"/>
    <lineage>
        <taxon>Eukaryota</taxon>
        <taxon>Viridiplantae</taxon>
        <taxon>Streptophyta</taxon>
        <taxon>Embryophyta</taxon>
        <taxon>Tracheophyta</taxon>
        <taxon>Spermatophyta</taxon>
        <taxon>Magnoliopsida</taxon>
        <taxon>eudicotyledons</taxon>
        <taxon>Gunneridae</taxon>
        <taxon>Pentapetalae</taxon>
        <taxon>rosids</taxon>
        <taxon>fabids</taxon>
        <taxon>Fabales</taxon>
        <taxon>Fabaceae</taxon>
        <taxon>Papilionoideae</taxon>
        <taxon>50 kb inversion clade</taxon>
        <taxon>NPAAA clade</taxon>
        <taxon>Hologalegina</taxon>
        <taxon>IRL clade</taxon>
        <taxon>Trifolieae</taxon>
        <taxon>Trifolium</taxon>
    </lineage>
</organism>
<evidence type="ECO:0000256" key="2">
    <source>
        <dbReference type="ARBA" id="ARBA00022737"/>
    </source>
</evidence>
<protein>
    <submittedName>
        <fullName evidence="4">F-box only protein 6-like</fullName>
    </submittedName>
</protein>